<feature type="compositionally biased region" description="Basic residues" evidence="1">
    <location>
        <begin position="33"/>
        <end position="42"/>
    </location>
</feature>
<feature type="compositionally biased region" description="Polar residues" evidence="1">
    <location>
        <begin position="53"/>
        <end position="70"/>
    </location>
</feature>
<accession>A0A8H2WJZ4</accession>
<sequence length="134" mass="15045">MVQTHQQACNEPTTPNQTASHMNNTSSNLPTSTKHKQTHHHIGSSARHIDVLPTNTDNKCNDNQPTNTENAQDEYQEETKDAEGVEAADEEEEEGQSDEELQVTKGKQGCPLGSKDWKLWEDRALAEEAFNRKM</sequence>
<evidence type="ECO:0000313" key="2">
    <source>
        <dbReference type="EMBL" id="CAE6381178.1"/>
    </source>
</evidence>
<protein>
    <submittedName>
        <fullName evidence="2">Uncharacterized protein</fullName>
    </submittedName>
</protein>
<dbReference type="AlphaFoldDB" id="A0A8H2WJZ4"/>
<evidence type="ECO:0000256" key="1">
    <source>
        <dbReference type="SAM" id="MobiDB-lite"/>
    </source>
</evidence>
<organism evidence="2 3">
    <name type="scientific">Rhizoctonia solani</name>
    <dbReference type="NCBI Taxonomy" id="456999"/>
    <lineage>
        <taxon>Eukaryota</taxon>
        <taxon>Fungi</taxon>
        <taxon>Dikarya</taxon>
        <taxon>Basidiomycota</taxon>
        <taxon>Agaricomycotina</taxon>
        <taxon>Agaricomycetes</taxon>
        <taxon>Cantharellales</taxon>
        <taxon>Ceratobasidiaceae</taxon>
        <taxon>Rhizoctonia</taxon>
    </lineage>
</organism>
<dbReference type="Proteomes" id="UP000663846">
    <property type="component" value="Unassembled WGS sequence"/>
</dbReference>
<proteinExistence type="predicted"/>
<feature type="compositionally biased region" description="Polar residues" evidence="1">
    <location>
        <begin position="1"/>
        <end position="32"/>
    </location>
</feature>
<feature type="region of interest" description="Disordered" evidence="1">
    <location>
        <begin position="1"/>
        <end position="114"/>
    </location>
</feature>
<reference evidence="2" key="1">
    <citation type="submission" date="2021-01" db="EMBL/GenBank/DDBJ databases">
        <authorList>
            <person name="Kaushik A."/>
        </authorList>
    </citation>
    <scope>NUCLEOTIDE SEQUENCE</scope>
    <source>
        <strain evidence="2">AG1-1C</strain>
    </source>
</reference>
<feature type="compositionally biased region" description="Acidic residues" evidence="1">
    <location>
        <begin position="84"/>
        <end position="101"/>
    </location>
</feature>
<dbReference type="EMBL" id="CAJMWS010000214">
    <property type="protein sequence ID" value="CAE6381178.1"/>
    <property type="molecule type" value="Genomic_DNA"/>
</dbReference>
<name>A0A8H2WJZ4_9AGAM</name>
<gene>
    <name evidence="2" type="ORF">RDB_LOCUS34563</name>
</gene>
<comment type="caution">
    <text evidence="2">The sequence shown here is derived from an EMBL/GenBank/DDBJ whole genome shotgun (WGS) entry which is preliminary data.</text>
</comment>
<evidence type="ECO:0000313" key="3">
    <source>
        <dbReference type="Proteomes" id="UP000663846"/>
    </source>
</evidence>